<dbReference type="GO" id="GO:0016787">
    <property type="term" value="F:hydrolase activity"/>
    <property type="evidence" value="ECO:0007669"/>
    <property type="project" value="UniProtKB-KW"/>
</dbReference>
<dbReference type="Gene3D" id="3.40.50.10140">
    <property type="entry name" value="Toll/interleukin-1 receptor homology (TIR) domain"/>
    <property type="match status" value="1"/>
</dbReference>
<dbReference type="SMART" id="SM00255">
    <property type="entry name" value="TIR"/>
    <property type="match status" value="1"/>
</dbReference>
<evidence type="ECO:0000313" key="4">
    <source>
        <dbReference type="Proteomes" id="UP000215914"/>
    </source>
</evidence>
<dbReference type="PRINTS" id="PR00364">
    <property type="entry name" value="DISEASERSIST"/>
</dbReference>
<dbReference type="PANTHER" id="PTHR11017">
    <property type="entry name" value="LEUCINE-RICH REPEAT-CONTAINING PROTEIN"/>
    <property type="match status" value="1"/>
</dbReference>
<dbReference type="GO" id="GO:0006952">
    <property type="term" value="P:defense response"/>
    <property type="evidence" value="ECO:0007669"/>
    <property type="project" value="InterPro"/>
</dbReference>
<dbReference type="Pfam" id="PF01582">
    <property type="entry name" value="TIR"/>
    <property type="match status" value="1"/>
</dbReference>
<evidence type="ECO:0000313" key="3">
    <source>
        <dbReference type="EMBL" id="KAF5819420.1"/>
    </source>
</evidence>
<dbReference type="Proteomes" id="UP000215914">
    <property type="component" value="Unassembled WGS sequence"/>
</dbReference>
<evidence type="ECO:0000259" key="2">
    <source>
        <dbReference type="PROSITE" id="PS50104"/>
    </source>
</evidence>
<dbReference type="PROSITE" id="PS50104">
    <property type="entry name" value="TIR"/>
    <property type="match status" value="1"/>
</dbReference>
<dbReference type="InterPro" id="IPR035897">
    <property type="entry name" value="Toll_tir_struct_dom_sf"/>
</dbReference>
<dbReference type="AlphaFoldDB" id="A0A9K3JQD2"/>
<dbReference type="InterPro" id="IPR000157">
    <property type="entry name" value="TIR_dom"/>
</dbReference>
<gene>
    <name evidence="3" type="ORF">HanXRQr2_Chr02g0077391</name>
</gene>
<evidence type="ECO:0000256" key="1">
    <source>
        <dbReference type="ARBA" id="ARBA00023027"/>
    </source>
</evidence>
<dbReference type="Gramene" id="mRNA:HanXRQr2_Chr02g0077391">
    <property type="protein sequence ID" value="mRNA:HanXRQr2_Chr02g0077391"/>
    <property type="gene ID" value="HanXRQr2_Chr02g0077391"/>
</dbReference>
<dbReference type="EMBL" id="MNCJ02000317">
    <property type="protein sequence ID" value="KAF5819420.1"/>
    <property type="molecule type" value="Genomic_DNA"/>
</dbReference>
<protein>
    <submittedName>
        <fullName evidence="3">TIR domain, P-loop containing nucleoside triphosphate hydrolase</fullName>
    </submittedName>
</protein>
<proteinExistence type="predicted"/>
<organism evidence="3 4">
    <name type="scientific">Helianthus annuus</name>
    <name type="common">Common sunflower</name>
    <dbReference type="NCBI Taxonomy" id="4232"/>
    <lineage>
        <taxon>Eukaryota</taxon>
        <taxon>Viridiplantae</taxon>
        <taxon>Streptophyta</taxon>
        <taxon>Embryophyta</taxon>
        <taxon>Tracheophyta</taxon>
        <taxon>Spermatophyta</taxon>
        <taxon>Magnoliopsida</taxon>
        <taxon>eudicotyledons</taxon>
        <taxon>Gunneridae</taxon>
        <taxon>Pentapetalae</taxon>
        <taxon>asterids</taxon>
        <taxon>campanulids</taxon>
        <taxon>Asterales</taxon>
        <taxon>Asteraceae</taxon>
        <taxon>Asteroideae</taxon>
        <taxon>Heliantheae alliance</taxon>
        <taxon>Heliantheae</taxon>
        <taxon>Helianthus</taxon>
    </lineage>
</organism>
<dbReference type="InterPro" id="IPR002182">
    <property type="entry name" value="NB-ARC"/>
</dbReference>
<sequence>MAGDKVYSYDVFLSFRGEDTRNSFTDHLYHGLKRAGICTFRDNEEINRGEELQPEIQKAIKASRTSIVVLSQTYATSTWCLDELLLILEQKKQLDCSHFVLPVFYHVDPADVRKQKGSFAIQVKPSFRWTYDKVCLWKAALREVADLSGFTLSGPETSILKEIIDVIYNKLDRKEVHLPLNITGMATRYKEIKSWLDERNLEFLAIYGMGGSGKTTLAKHIFNLNRRTFEYVSFIEDIGTRCKGPNDLLQLQEQLLKDILGGKKRKISGVSRGTCMIGDALQMNRTLIVLDDILEPTQLVALLGTGKINAQSKIIITTRENTDNWFHLSCWRSRCQKRMIICGFYKRLHDSVKEIH</sequence>
<dbReference type="InterPro" id="IPR044974">
    <property type="entry name" value="Disease_R_plants"/>
</dbReference>
<dbReference type="Pfam" id="PF00931">
    <property type="entry name" value="NB-ARC"/>
    <property type="match status" value="1"/>
</dbReference>
<reference evidence="3" key="2">
    <citation type="submission" date="2020-06" db="EMBL/GenBank/DDBJ databases">
        <title>Helianthus annuus Genome sequencing and assembly Release 2.</title>
        <authorList>
            <person name="Gouzy J."/>
            <person name="Langlade N."/>
            <person name="Munos S."/>
        </authorList>
    </citation>
    <scope>NUCLEOTIDE SEQUENCE</scope>
    <source>
        <tissue evidence="3">Leaves</tissue>
    </source>
</reference>
<dbReference type="GO" id="GO:0043531">
    <property type="term" value="F:ADP binding"/>
    <property type="evidence" value="ECO:0007669"/>
    <property type="project" value="InterPro"/>
</dbReference>
<accession>A0A9K3JQD2</accession>
<keyword evidence="3" id="KW-0378">Hydrolase</keyword>
<dbReference type="FunFam" id="3.40.50.10140:FF:000007">
    <property type="entry name" value="Disease resistance protein (TIR-NBS-LRR class)"/>
    <property type="match status" value="1"/>
</dbReference>
<dbReference type="PANTHER" id="PTHR11017:SF307">
    <property type="entry name" value="TIR DOMAIN, P-LOOP CONTAINING NUCLEOSIDE TRIPHOSPHATE HYDROLASE"/>
    <property type="match status" value="1"/>
</dbReference>
<keyword evidence="1" id="KW-0520">NAD</keyword>
<dbReference type="SUPFAM" id="SSF52200">
    <property type="entry name" value="Toll/Interleukin receptor TIR domain"/>
    <property type="match status" value="1"/>
</dbReference>
<comment type="caution">
    <text evidence="3">The sequence shown here is derived from an EMBL/GenBank/DDBJ whole genome shotgun (WGS) entry which is preliminary data.</text>
</comment>
<dbReference type="Gene3D" id="3.40.50.300">
    <property type="entry name" value="P-loop containing nucleotide triphosphate hydrolases"/>
    <property type="match status" value="1"/>
</dbReference>
<dbReference type="SUPFAM" id="SSF52540">
    <property type="entry name" value="P-loop containing nucleoside triphosphate hydrolases"/>
    <property type="match status" value="1"/>
</dbReference>
<dbReference type="GO" id="GO:0007165">
    <property type="term" value="P:signal transduction"/>
    <property type="evidence" value="ECO:0007669"/>
    <property type="project" value="InterPro"/>
</dbReference>
<keyword evidence="4" id="KW-1185">Reference proteome</keyword>
<name>A0A9K3JQD2_HELAN</name>
<feature type="domain" description="TIR" evidence="2">
    <location>
        <begin position="7"/>
        <end position="171"/>
    </location>
</feature>
<reference evidence="3" key="1">
    <citation type="journal article" date="2017" name="Nature">
        <title>The sunflower genome provides insights into oil metabolism, flowering and Asterid evolution.</title>
        <authorList>
            <person name="Badouin H."/>
            <person name="Gouzy J."/>
            <person name="Grassa C.J."/>
            <person name="Murat F."/>
            <person name="Staton S.E."/>
            <person name="Cottret L."/>
            <person name="Lelandais-Briere C."/>
            <person name="Owens G.L."/>
            <person name="Carrere S."/>
            <person name="Mayjonade B."/>
            <person name="Legrand L."/>
            <person name="Gill N."/>
            <person name="Kane N.C."/>
            <person name="Bowers J.E."/>
            <person name="Hubner S."/>
            <person name="Bellec A."/>
            <person name="Berard A."/>
            <person name="Berges H."/>
            <person name="Blanchet N."/>
            <person name="Boniface M.C."/>
            <person name="Brunel D."/>
            <person name="Catrice O."/>
            <person name="Chaidir N."/>
            <person name="Claudel C."/>
            <person name="Donnadieu C."/>
            <person name="Faraut T."/>
            <person name="Fievet G."/>
            <person name="Helmstetter N."/>
            <person name="King M."/>
            <person name="Knapp S.J."/>
            <person name="Lai Z."/>
            <person name="Le Paslier M.C."/>
            <person name="Lippi Y."/>
            <person name="Lorenzon L."/>
            <person name="Mandel J.R."/>
            <person name="Marage G."/>
            <person name="Marchand G."/>
            <person name="Marquand E."/>
            <person name="Bret-Mestries E."/>
            <person name="Morien E."/>
            <person name="Nambeesan S."/>
            <person name="Nguyen T."/>
            <person name="Pegot-Espagnet P."/>
            <person name="Pouilly N."/>
            <person name="Raftis F."/>
            <person name="Sallet E."/>
            <person name="Schiex T."/>
            <person name="Thomas J."/>
            <person name="Vandecasteele C."/>
            <person name="Vares D."/>
            <person name="Vear F."/>
            <person name="Vautrin S."/>
            <person name="Crespi M."/>
            <person name="Mangin B."/>
            <person name="Burke J.M."/>
            <person name="Salse J."/>
            <person name="Munos S."/>
            <person name="Vincourt P."/>
            <person name="Rieseberg L.H."/>
            <person name="Langlade N.B."/>
        </authorList>
    </citation>
    <scope>NUCLEOTIDE SEQUENCE</scope>
    <source>
        <tissue evidence="3">Leaves</tissue>
    </source>
</reference>
<dbReference type="InterPro" id="IPR027417">
    <property type="entry name" value="P-loop_NTPase"/>
</dbReference>